<dbReference type="Pfam" id="PF03453">
    <property type="entry name" value="MoeA_N"/>
    <property type="match status" value="1"/>
</dbReference>
<evidence type="ECO:0000256" key="1">
    <source>
        <dbReference type="ARBA" id="ARBA00005046"/>
    </source>
</evidence>
<dbReference type="GO" id="GO:0006777">
    <property type="term" value="P:Mo-molybdopterin cofactor biosynthetic process"/>
    <property type="evidence" value="ECO:0007669"/>
    <property type="project" value="UniProtKB-KW"/>
</dbReference>
<evidence type="ECO:0000259" key="3">
    <source>
        <dbReference type="SMART" id="SM00852"/>
    </source>
</evidence>
<dbReference type="InterPro" id="IPR036425">
    <property type="entry name" value="MoaB/Mog-like_dom_sf"/>
</dbReference>
<dbReference type="SMART" id="SM00852">
    <property type="entry name" value="MoCF_biosynth"/>
    <property type="match status" value="1"/>
</dbReference>
<evidence type="ECO:0000313" key="5">
    <source>
        <dbReference type="Proteomes" id="UP000002457"/>
    </source>
</evidence>
<gene>
    <name evidence="4" type="ordered locus">Mpal_0154</name>
</gene>
<dbReference type="SUPFAM" id="SSF63882">
    <property type="entry name" value="MoeA N-terminal region -like"/>
    <property type="match status" value="1"/>
</dbReference>
<evidence type="ECO:0000313" key="4">
    <source>
        <dbReference type="EMBL" id="ACL15547.1"/>
    </source>
</evidence>
<dbReference type="Pfam" id="PF03454">
    <property type="entry name" value="MoeA_C"/>
    <property type="match status" value="1"/>
</dbReference>
<protein>
    <submittedName>
        <fullName evidence="4">Molybdenum cofactor synthesis domain protein</fullName>
    </submittedName>
</protein>
<name>B8GIX4_METPE</name>
<dbReference type="eggNOG" id="arCOG00217">
    <property type="taxonomic scope" value="Archaea"/>
</dbReference>
<comment type="pathway">
    <text evidence="1">Cofactor biosynthesis; molybdopterin biosynthesis.</text>
</comment>
<dbReference type="GO" id="GO:0061599">
    <property type="term" value="F:molybdopterin molybdotransferase activity"/>
    <property type="evidence" value="ECO:0007669"/>
    <property type="project" value="TreeGrafter"/>
</dbReference>
<dbReference type="InterPro" id="IPR036135">
    <property type="entry name" value="MoeA_linker/N_sf"/>
</dbReference>
<dbReference type="NCBIfam" id="NF011068">
    <property type="entry name" value="PRK14498.1"/>
    <property type="match status" value="1"/>
</dbReference>
<dbReference type="InterPro" id="IPR038987">
    <property type="entry name" value="MoeA-like"/>
</dbReference>
<dbReference type="Gene3D" id="3.90.105.10">
    <property type="entry name" value="Molybdopterin biosynthesis moea protein, domain 2"/>
    <property type="match status" value="1"/>
</dbReference>
<dbReference type="InterPro" id="IPR001453">
    <property type="entry name" value="MoaB/Mog_dom"/>
</dbReference>
<reference evidence="4 5" key="1">
    <citation type="journal article" date="2015" name="Genome Announc.">
        <title>Complete Genome Sequence of Methanosphaerula palustris E1-9CT, a Hydrogenotrophic Methanogen Isolated from a Minerotrophic Fen Peatland.</title>
        <authorList>
            <person name="Cadillo-Quiroz H."/>
            <person name="Browne P."/>
            <person name="Kyrpides N."/>
            <person name="Woyke T."/>
            <person name="Goodwin L."/>
            <person name="Detter C."/>
            <person name="Yavitt J.B."/>
            <person name="Zinder S.H."/>
        </authorList>
    </citation>
    <scope>NUCLEOTIDE SEQUENCE [LARGE SCALE GENOMIC DNA]</scope>
    <source>
        <strain evidence="5">ATCC BAA-1556 / DSM 19958 / E1-9c</strain>
    </source>
</reference>
<dbReference type="UniPathway" id="UPA00344"/>
<feature type="domain" description="MoaB/Mog" evidence="3">
    <location>
        <begin position="167"/>
        <end position="304"/>
    </location>
</feature>
<dbReference type="HOGENOM" id="CLU_010186_3_0_2"/>
<dbReference type="Pfam" id="PF12727">
    <property type="entry name" value="PBP_like"/>
    <property type="match status" value="1"/>
</dbReference>
<evidence type="ECO:0000256" key="2">
    <source>
        <dbReference type="ARBA" id="ARBA00023150"/>
    </source>
</evidence>
<dbReference type="SUPFAM" id="SSF53218">
    <property type="entry name" value="Molybdenum cofactor biosynthesis proteins"/>
    <property type="match status" value="1"/>
</dbReference>
<accession>B8GIX4</accession>
<dbReference type="STRING" id="521011.Mpal_0154"/>
<dbReference type="Gene3D" id="3.40.980.10">
    <property type="entry name" value="MoaB/Mog-like domain"/>
    <property type="match status" value="1"/>
</dbReference>
<dbReference type="InterPro" id="IPR036688">
    <property type="entry name" value="MoeA_C_domain_IV_sf"/>
</dbReference>
<dbReference type="PROSITE" id="PS01079">
    <property type="entry name" value="MOCF_BIOSYNTHESIS_2"/>
    <property type="match status" value="1"/>
</dbReference>
<dbReference type="SUPFAM" id="SSF63867">
    <property type="entry name" value="MoeA C-terminal domain-like"/>
    <property type="match status" value="1"/>
</dbReference>
<dbReference type="Gene3D" id="2.170.190.11">
    <property type="entry name" value="Molybdopterin biosynthesis moea protein, domain 3"/>
    <property type="match status" value="1"/>
</dbReference>
<dbReference type="SUPFAM" id="SSF53850">
    <property type="entry name" value="Periplasmic binding protein-like II"/>
    <property type="match status" value="1"/>
</dbReference>
<dbReference type="InterPro" id="IPR024370">
    <property type="entry name" value="PBP_domain"/>
</dbReference>
<dbReference type="Proteomes" id="UP000002457">
    <property type="component" value="Chromosome"/>
</dbReference>
<keyword evidence="2" id="KW-0501">Molybdenum cofactor biosynthesis</keyword>
<dbReference type="CDD" id="cd00887">
    <property type="entry name" value="MoeA"/>
    <property type="match status" value="1"/>
</dbReference>
<dbReference type="PANTHER" id="PTHR10192">
    <property type="entry name" value="MOLYBDOPTERIN BIOSYNTHESIS PROTEIN"/>
    <property type="match status" value="1"/>
</dbReference>
<dbReference type="GO" id="GO:0005829">
    <property type="term" value="C:cytosol"/>
    <property type="evidence" value="ECO:0007669"/>
    <property type="project" value="TreeGrafter"/>
</dbReference>
<dbReference type="EMBL" id="CP001338">
    <property type="protein sequence ID" value="ACL15547.1"/>
    <property type="molecule type" value="Genomic_DNA"/>
</dbReference>
<keyword evidence="5" id="KW-1185">Reference proteome</keyword>
<proteinExistence type="predicted"/>
<dbReference type="InterPro" id="IPR005111">
    <property type="entry name" value="MoeA_C_domain_IV"/>
</dbReference>
<dbReference type="Pfam" id="PF00994">
    <property type="entry name" value="MoCF_biosynth"/>
    <property type="match status" value="1"/>
</dbReference>
<sequence length="627" mass="67786">MTRYLQVVSLAEARRVLATLMPATKKTEVVPLEEAVGRVTAEPIMAAYSVPQIHLSAMDGIAVRSADTVKASEQHPVTLPDALRVNTGNVVPPRYDAVIMIEDVWIEGETYTIRKAAAPWQHIRPAGEEISETEMILPAAHLIVPTDLGALAGYGVTGIEVLEFQIGLIPTGSEVIEHGQRPKPGQVVESNCFFAAAWLRSMEVSTHLYPITIDDQDLIREAIVRGVGENDLLIISAGSSAGTKDFTAEVIGDLGEVLVHGVAIKPGKPVIIGSIQGKPVIGLPGYPLSALTVMRELVIPALQDYGLQPPEYPAIQASLTRTVQKEVGSDEFVLVSAGEIDGRWVAVPQSRGAGVQMSMVRSNGYLQLAADQEGIMAGDEVRVQLTVSEALAERALLIIGSHDPAIDHLASLVSGEGVIIHSTHVGSMGGLLTLRQHQCHAAPMHLLAPDGTYNIPYLQQYLPEDDLVLLCVAEREQGFVSTTGLSIEDIGKYTFVNRQQGSGTRMLLDHYLHEHQIDPATIRGYDHEVTTHLAVAVAVRSGEADLGLCVYSAAAALDLKFQPLATERYELAIEKRMLDDPRVQTLIRAVRSPAFLSVLTRMGGYRTAETGVLREVPRPQPLPDPRI</sequence>
<dbReference type="InterPro" id="IPR008284">
    <property type="entry name" value="MoCF_biosynth_CS"/>
</dbReference>
<dbReference type="Gene3D" id="2.40.340.10">
    <property type="entry name" value="MoeA, C-terminal, domain IV"/>
    <property type="match status" value="1"/>
</dbReference>
<dbReference type="PANTHER" id="PTHR10192:SF16">
    <property type="entry name" value="MOLYBDOPTERIN MOLYBDENUMTRANSFERASE"/>
    <property type="match status" value="1"/>
</dbReference>
<organism evidence="4 5">
    <name type="scientific">Methanosphaerula palustris (strain ATCC BAA-1556 / DSM 19958 / E1-9c)</name>
    <dbReference type="NCBI Taxonomy" id="521011"/>
    <lineage>
        <taxon>Archaea</taxon>
        <taxon>Methanobacteriati</taxon>
        <taxon>Methanobacteriota</taxon>
        <taxon>Stenosarchaea group</taxon>
        <taxon>Methanomicrobia</taxon>
        <taxon>Methanomicrobiales</taxon>
        <taxon>Methanoregulaceae</taxon>
        <taxon>Methanosphaerula</taxon>
    </lineage>
</organism>
<dbReference type="KEGG" id="mpl:Mpal_0154"/>
<dbReference type="InterPro" id="IPR005110">
    <property type="entry name" value="MoeA_linker/N"/>
</dbReference>
<dbReference type="AlphaFoldDB" id="B8GIX4"/>